<dbReference type="PANTHER" id="PTHR46333:SF2">
    <property type="entry name" value="CYTOKINESIS PROTEIN 3"/>
    <property type="match status" value="1"/>
</dbReference>
<sequence>MEDTFWPGKRALMPRYDHILDLDKKVIDLPDKIGQDPKEIVDRLLQFTSSTIEKYRVLFRWITACISLGQRGQLIMVRNFHQAIAHRTSSPGVISMATIYKEMCSLADLPCVTVSGYAKLSSHFPGTEERSQHTWNIITIEGVSYYCDVAWASGGIVKCDVGKQHLVVRSFREEYFLADPEQFATEHLPLHDGHVVADLQLNSHPFSSIEEWNNCLQVGPMVPSLGVTMLTKDSVLVTKENTVDVKLRCPRGLRLWHNLKCQDTDKELDHHVMQLWEEGVVTFRLQLPGKGKYKTTIYGAAETIKHYNDKGKCNIYGVISTYSIVASGELVHSPLPKDGVYGVLPQAIAAGYNCISHTRPVIETCSNKLTFEFARPVDGSIIPNLFHEERPNLKIIDSIYREPFPKKTALHLALSKPGRYCLEVFAQYGPKSNSGVHTFAARFLIICSSEKKACFFADPNPWGPNEEFIQCGLTCLDVAGSTIHAPHGKGCITFTSPITGGREITYNLLAPGLRGTWKEISNYQTWIFGEFIARKYGLRYTRFNFRIPERGFYQFLLGYGEKFMGRWLVACPEANIGDLFPIRQGLWGPSRKMSEELGMKFSHPVRFNAVDGEVNISVEIPPHLPQWHVFAHLRDVEGPRLMLQSKDISRASDSSKKGWRAINFHLMLPDGVKTAILTLSIGQQMSKNSKVIRTTNEGCWLVSRI</sequence>
<accession>A0A9Q1HD37</accession>
<dbReference type="Pfam" id="PF23265">
    <property type="entry name" value="Ig-like_KY"/>
    <property type="match status" value="2"/>
</dbReference>
<proteinExistence type="predicted"/>
<dbReference type="AlphaFoldDB" id="A0A9Q1HD37"/>
<dbReference type="InterPro" id="IPR056564">
    <property type="entry name" value="Ig-like_KY"/>
</dbReference>
<organism evidence="2 3">
    <name type="scientific">Holothuria leucospilota</name>
    <name type="common">Black long sea cucumber</name>
    <name type="synonym">Mertensiothuria leucospilota</name>
    <dbReference type="NCBI Taxonomy" id="206669"/>
    <lineage>
        <taxon>Eukaryota</taxon>
        <taxon>Metazoa</taxon>
        <taxon>Echinodermata</taxon>
        <taxon>Eleutherozoa</taxon>
        <taxon>Echinozoa</taxon>
        <taxon>Holothuroidea</taxon>
        <taxon>Aspidochirotacea</taxon>
        <taxon>Aspidochirotida</taxon>
        <taxon>Holothuriidae</taxon>
        <taxon>Holothuria</taxon>
    </lineage>
</organism>
<gene>
    <name evidence="2" type="ORF">HOLleu_12497</name>
</gene>
<evidence type="ECO:0000313" key="3">
    <source>
        <dbReference type="Proteomes" id="UP001152320"/>
    </source>
</evidence>
<feature type="domain" description="KY-like immunoglobulin-like" evidence="1">
    <location>
        <begin position="351"/>
        <end position="455"/>
    </location>
</feature>
<protein>
    <submittedName>
        <fullName evidence="2">Hillarin</fullName>
    </submittedName>
</protein>
<dbReference type="InterPro" id="IPR052557">
    <property type="entry name" value="CAP/Cytokinesis_protein"/>
</dbReference>
<keyword evidence="3" id="KW-1185">Reference proteome</keyword>
<evidence type="ECO:0000313" key="2">
    <source>
        <dbReference type="EMBL" id="KAJ8041625.1"/>
    </source>
</evidence>
<dbReference type="Proteomes" id="UP001152320">
    <property type="component" value="Chromosome 5"/>
</dbReference>
<dbReference type="InterPro" id="IPR038765">
    <property type="entry name" value="Papain-like_cys_pep_sf"/>
</dbReference>
<dbReference type="GO" id="GO:0005737">
    <property type="term" value="C:cytoplasm"/>
    <property type="evidence" value="ECO:0007669"/>
    <property type="project" value="TreeGrafter"/>
</dbReference>
<name>A0A9Q1HD37_HOLLE</name>
<dbReference type="PANTHER" id="PTHR46333">
    <property type="entry name" value="CYTOKINESIS PROTEIN 3"/>
    <property type="match status" value="1"/>
</dbReference>
<evidence type="ECO:0000259" key="1">
    <source>
        <dbReference type="Pfam" id="PF23265"/>
    </source>
</evidence>
<dbReference type="OrthoDB" id="6129702at2759"/>
<dbReference type="EMBL" id="JAIZAY010000005">
    <property type="protein sequence ID" value="KAJ8041625.1"/>
    <property type="molecule type" value="Genomic_DNA"/>
</dbReference>
<reference evidence="2" key="1">
    <citation type="submission" date="2021-10" db="EMBL/GenBank/DDBJ databases">
        <title>Tropical sea cucumber genome reveals ecological adaptation and Cuvierian tubules defense mechanism.</title>
        <authorList>
            <person name="Chen T."/>
        </authorList>
    </citation>
    <scope>NUCLEOTIDE SEQUENCE</scope>
    <source>
        <strain evidence="2">Nanhai2018</strain>
        <tissue evidence="2">Muscle</tissue>
    </source>
</reference>
<dbReference type="SUPFAM" id="SSF54001">
    <property type="entry name" value="Cysteine proteinases"/>
    <property type="match status" value="1"/>
</dbReference>
<feature type="domain" description="KY-like immunoglobulin-like" evidence="1">
    <location>
        <begin position="210"/>
        <end position="328"/>
    </location>
</feature>
<comment type="caution">
    <text evidence="2">The sequence shown here is derived from an EMBL/GenBank/DDBJ whole genome shotgun (WGS) entry which is preliminary data.</text>
</comment>